<dbReference type="Proteomes" id="UP000410492">
    <property type="component" value="Unassembled WGS sequence"/>
</dbReference>
<dbReference type="EMBL" id="CAACVG010001092">
    <property type="protein sequence ID" value="VEN34906.1"/>
    <property type="molecule type" value="Genomic_DNA"/>
</dbReference>
<organism evidence="2 3">
    <name type="scientific">Callosobruchus maculatus</name>
    <name type="common">Southern cowpea weevil</name>
    <name type="synonym">Pulse bruchid</name>
    <dbReference type="NCBI Taxonomy" id="64391"/>
    <lineage>
        <taxon>Eukaryota</taxon>
        <taxon>Metazoa</taxon>
        <taxon>Ecdysozoa</taxon>
        <taxon>Arthropoda</taxon>
        <taxon>Hexapoda</taxon>
        <taxon>Insecta</taxon>
        <taxon>Pterygota</taxon>
        <taxon>Neoptera</taxon>
        <taxon>Endopterygota</taxon>
        <taxon>Coleoptera</taxon>
        <taxon>Polyphaga</taxon>
        <taxon>Cucujiformia</taxon>
        <taxon>Chrysomeloidea</taxon>
        <taxon>Chrysomelidae</taxon>
        <taxon>Bruchinae</taxon>
        <taxon>Bruchini</taxon>
        <taxon>Callosobruchus</taxon>
    </lineage>
</organism>
<dbReference type="PANTHER" id="PTHR24121:SF32">
    <property type="entry name" value="DEATH DOMAIN-CONTAINING PROTEIN"/>
    <property type="match status" value="1"/>
</dbReference>
<evidence type="ECO:0000313" key="2">
    <source>
        <dbReference type="EMBL" id="VEN34906.1"/>
    </source>
</evidence>
<evidence type="ECO:0000256" key="1">
    <source>
        <dbReference type="PROSITE-ProRule" id="PRU00023"/>
    </source>
</evidence>
<name>A0A653BH42_CALMS</name>
<keyword evidence="3" id="KW-1185">Reference proteome</keyword>
<dbReference type="InterPro" id="IPR036770">
    <property type="entry name" value="Ankyrin_rpt-contain_sf"/>
</dbReference>
<proteinExistence type="predicted"/>
<evidence type="ECO:0000313" key="3">
    <source>
        <dbReference type="Proteomes" id="UP000410492"/>
    </source>
</evidence>
<dbReference type="PANTHER" id="PTHR24121">
    <property type="entry name" value="NO MECHANORECEPTOR POTENTIAL C, ISOFORM D-RELATED"/>
    <property type="match status" value="1"/>
</dbReference>
<feature type="repeat" description="ANK" evidence="1">
    <location>
        <begin position="56"/>
        <end position="88"/>
    </location>
</feature>
<dbReference type="SUPFAM" id="SSF48403">
    <property type="entry name" value="Ankyrin repeat"/>
    <property type="match status" value="1"/>
</dbReference>
<accession>A0A653BH42</accession>
<dbReference type="SMART" id="SM00248">
    <property type="entry name" value="ANK"/>
    <property type="match status" value="3"/>
</dbReference>
<dbReference type="AlphaFoldDB" id="A0A653BH42"/>
<sequence length="193" mass="21904">MADTTEKTEKIPLKVAPTIVDDDQNTTLHHIAAKGNVNEFKKEFSEDMRIDAANFLGWTPLMMACRNGHAEMVKHLLELRADASRSNHFGFSAFMVSIASRKLEVTEIILRHLLCGGISREKMQSVISPLSLAILFQNEDIVTYLITKGFDLNAATPDTGFHLIHRIAAEWRGSLQEEPQWQYRRRDQAVQVQ</sequence>
<dbReference type="Pfam" id="PF12796">
    <property type="entry name" value="Ank_2"/>
    <property type="match status" value="1"/>
</dbReference>
<dbReference type="Gene3D" id="1.25.40.20">
    <property type="entry name" value="Ankyrin repeat-containing domain"/>
    <property type="match status" value="1"/>
</dbReference>
<dbReference type="PRINTS" id="PR01415">
    <property type="entry name" value="ANKYRIN"/>
</dbReference>
<dbReference type="PROSITE" id="PS50297">
    <property type="entry name" value="ANK_REP_REGION"/>
    <property type="match status" value="1"/>
</dbReference>
<reference evidence="2 3" key="1">
    <citation type="submission" date="2019-01" db="EMBL/GenBank/DDBJ databases">
        <authorList>
            <person name="Sayadi A."/>
        </authorList>
    </citation>
    <scope>NUCLEOTIDE SEQUENCE [LARGE SCALE GENOMIC DNA]</scope>
</reference>
<dbReference type="InterPro" id="IPR002110">
    <property type="entry name" value="Ankyrin_rpt"/>
</dbReference>
<dbReference type="OrthoDB" id="539213at2759"/>
<dbReference type="PROSITE" id="PS50088">
    <property type="entry name" value="ANK_REPEAT"/>
    <property type="match status" value="1"/>
</dbReference>
<gene>
    <name evidence="2" type="ORF">CALMAC_LOCUS959</name>
</gene>
<keyword evidence="1" id="KW-0040">ANK repeat</keyword>
<protein>
    <submittedName>
        <fullName evidence="2">Uncharacterized protein</fullName>
    </submittedName>
</protein>